<dbReference type="RefSeq" id="XP_062781920.1">
    <property type="nucleotide sequence ID" value="XM_062925869.1"/>
</dbReference>
<dbReference type="Proteomes" id="UP001322277">
    <property type="component" value="Chromosome 6"/>
</dbReference>
<organism evidence="2 3">
    <name type="scientific">Colletotrichum destructivum</name>
    <dbReference type="NCBI Taxonomy" id="34406"/>
    <lineage>
        <taxon>Eukaryota</taxon>
        <taxon>Fungi</taxon>
        <taxon>Dikarya</taxon>
        <taxon>Ascomycota</taxon>
        <taxon>Pezizomycotina</taxon>
        <taxon>Sordariomycetes</taxon>
        <taxon>Hypocreomycetidae</taxon>
        <taxon>Glomerellales</taxon>
        <taxon>Glomerellaceae</taxon>
        <taxon>Colletotrichum</taxon>
        <taxon>Colletotrichum destructivum species complex</taxon>
    </lineage>
</organism>
<evidence type="ECO:0000313" key="3">
    <source>
        <dbReference type="Proteomes" id="UP001322277"/>
    </source>
</evidence>
<protein>
    <submittedName>
        <fullName evidence="2">Metallopeptidase, catalytic domain superfamily</fullName>
    </submittedName>
</protein>
<dbReference type="AlphaFoldDB" id="A0AAX4IMG5"/>
<accession>A0AAX4IMG5</accession>
<feature type="signal peptide" evidence="1">
    <location>
        <begin position="1"/>
        <end position="28"/>
    </location>
</feature>
<feature type="chain" id="PRO_5043713443" evidence="1">
    <location>
        <begin position="29"/>
        <end position="449"/>
    </location>
</feature>
<gene>
    <name evidence="2" type="ORF">CDEST_09710</name>
</gene>
<dbReference type="GO" id="GO:0008237">
    <property type="term" value="F:metallopeptidase activity"/>
    <property type="evidence" value="ECO:0007669"/>
    <property type="project" value="InterPro"/>
</dbReference>
<evidence type="ECO:0000256" key="1">
    <source>
        <dbReference type="SAM" id="SignalP"/>
    </source>
</evidence>
<dbReference type="SUPFAM" id="SSF55486">
    <property type="entry name" value="Metalloproteases ('zincins'), catalytic domain"/>
    <property type="match status" value="1"/>
</dbReference>
<dbReference type="InterPro" id="IPR024079">
    <property type="entry name" value="MetalloPept_cat_dom_sf"/>
</dbReference>
<keyword evidence="1" id="KW-0732">Signal</keyword>
<keyword evidence="3" id="KW-1185">Reference proteome</keyword>
<reference evidence="3" key="1">
    <citation type="journal article" date="2023" name="bioRxiv">
        <title>Complete genome of the Medicago anthracnose fungus, Colletotrichum destructivum, reveals a mini-chromosome-like region within a core chromosome.</title>
        <authorList>
            <person name="Lapalu N."/>
            <person name="Simon A."/>
            <person name="Lu A."/>
            <person name="Plaumann P.-L."/>
            <person name="Amselem J."/>
            <person name="Pigne S."/>
            <person name="Auger A."/>
            <person name="Koch C."/>
            <person name="Dallery J.-F."/>
            <person name="O'Connell R.J."/>
        </authorList>
    </citation>
    <scope>NUCLEOTIDE SEQUENCE [LARGE SCALE GENOMIC DNA]</scope>
    <source>
        <strain evidence="3">CBS 520.97</strain>
    </source>
</reference>
<dbReference type="GeneID" id="87946213"/>
<dbReference type="EMBL" id="CP137310">
    <property type="protein sequence ID" value="WQF84696.1"/>
    <property type="molecule type" value="Genomic_DNA"/>
</dbReference>
<name>A0AAX4IMG5_9PEZI</name>
<proteinExistence type="predicted"/>
<dbReference type="KEGG" id="cdet:87946213"/>
<evidence type="ECO:0000313" key="2">
    <source>
        <dbReference type="EMBL" id="WQF84696.1"/>
    </source>
</evidence>
<sequence>MFSAMIPAFAHFVSVILLILSLGHGAWSHVLSTHHIRSMEEALHSHNKRALDGYYVIDQQKGSEWGCSEEKIAALEHVIRNAREMASAASKVLERPGSEHSEAYRMWLGEGNSDPDTRTAIKRRNFDPIQNLEPPGQQNRLDDMKYKNFSPTGLTYMCAAEENEACNDGTIASALQHGVNGIWGNVFLLCDRFFERTSYKRMLRIWRSERIPMLASAFTIIHESQHMGAIVGKSRRCTDVKNPKPRPEDTSPLCYHPDCCATLSSKDKIRNAQNMAFFALEVTANPERGEPPELSSCTIMKRDTGNLFSGRLDALLSRADYFAKPKHEGNMLRRQAGSFTTSEIPCASRPPLAIPVGGDALPDRETLPRAVFDRMFPREQGRTSTAAASAPVACHNFDLEKYGYCCPGPGNSCRDDPKKCWVGGEGVGEGAADVVPAGARCQPPPGAVF</sequence>
<dbReference type="Gene3D" id="3.40.390.10">
    <property type="entry name" value="Collagenase (Catalytic Domain)"/>
    <property type="match status" value="1"/>
</dbReference>